<organism evidence="8 9">
    <name type="scientific">Sphaerisporangium flaviroseum</name>
    <dbReference type="NCBI Taxonomy" id="509199"/>
    <lineage>
        <taxon>Bacteria</taxon>
        <taxon>Bacillati</taxon>
        <taxon>Actinomycetota</taxon>
        <taxon>Actinomycetes</taxon>
        <taxon>Streptosporangiales</taxon>
        <taxon>Streptosporangiaceae</taxon>
        <taxon>Sphaerisporangium</taxon>
    </lineage>
</organism>
<sequence length="429" mass="48014">MIIPRPRELAVLGGSVAFHPDLVRLAPQDDSLGEEGYRLDVGPSGIRLTAGGGAGRFYGLQTLAQFGAAVPYGTIEDRPRFGWRGVMLDVARHFMPKAFVLRLIDLLAEHKLNILHLHLTDDQGWRLEIERYPRLTEVGARRVGSTGTPEFYSREDIREIVAYAGERFVTVVPEIEMPGHVQAAIAAYPELGNQPSRRLEVWSEWGISEHVFNLEESTIRFCQDVLDEVVELFPGPYIHVGGDECPPAEWEHSPRARRRLEELGLSGPSQACGWFIGRMASHLSRHGRELICWDEPDREPTPGTTVMVWRDEHAGRDRTDIILAPHTRTYLDYYPSDAPGQPPAQPGVVTLADAYGFAPDPGVRGVQCQIWTEYMPTPEQVEYMAFPRLCAFAEVAWGSPGDYPDFLQRLDPHLARLTAQGVRVGPLIP</sequence>
<accession>A0ABP7HL77</accession>
<dbReference type="EC" id="3.2.1.52" evidence="3"/>
<dbReference type="InterPro" id="IPR029018">
    <property type="entry name" value="Hex-like_dom2"/>
</dbReference>
<dbReference type="Proteomes" id="UP001500888">
    <property type="component" value="Unassembled WGS sequence"/>
</dbReference>
<evidence type="ECO:0000256" key="4">
    <source>
        <dbReference type="ARBA" id="ARBA00022801"/>
    </source>
</evidence>
<protein>
    <recommendedName>
        <fullName evidence="3">beta-N-acetylhexosaminidase</fullName>
        <ecNumber evidence="3">3.2.1.52</ecNumber>
    </recommendedName>
</protein>
<dbReference type="PANTHER" id="PTHR22600">
    <property type="entry name" value="BETA-HEXOSAMINIDASE"/>
    <property type="match status" value="1"/>
</dbReference>
<dbReference type="InterPro" id="IPR025705">
    <property type="entry name" value="Beta_hexosaminidase_sua/sub"/>
</dbReference>
<evidence type="ECO:0000256" key="1">
    <source>
        <dbReference type="ARBA" id="ARBA00001231"/>
    </source>
</evidence>
<dbReference type="RefSeq" id="WP_344935828.1">
    <property type="nucleotide sequence ID" value="NZ_BAAAZR010000002.1"/>
</dbReference>
<gene>
    <name evidence="8" type="ORF">GCM10022226_14460</name>
</gene>
<comment type="similarity">
    <text evidence="2">Belongs to the glycosyl hydrolase 20 family.</text>
</comment>
<evidence type="ECO:0000259" key="7">
    <source>
        <dbReference type="Pfam" id="PF02838"/>
    </source>
</evidence>
<name>A0ABP7HL77_9ACTN</name>
<evidence type="ECO:0000256" key="2">
    <source>
        <dbReference type="ARBA" id="ARBA00006285"/>
    </source>
</evidence>
<feature type="domain" description="Beta-hexosaminidase bacterial type N-terminal" evidence="7">
    <location>
        <begin position="26"/>
        <end position="77"/>
    </location>
</feature>
<dbReference type="EMBL" id="BAAAZR010000002">
    <property type="protein sequence ID" value="GAA3796254.1"/>
    <property type="molecule type" value="Genomic_DNA"/>
</dbReference>
<dbReference type="PRINTS" id="PR00738">
    <property type="entry name" value="GLHYDRLASE20"/>
</dbReference>
<comment type="catalytic activity">
    <reaction evidence="1">
        <text>Hydrolysis of terminal non-reducing N-acetyl-D-hexosamine residues in N-acetyl-beta-D-hexosaminides.</text>
        <dbReference type="EC" id="3.2.1.52"/>
    </reaction>
</comment>
<evidence type="ECO:0000313" key="8">
    <source>
        <dbReference type="EMBL" id="GAA3796254.1"/>
    </source>
</evidence>
<dbReference type="SUPFAM" id="SSF51445">
    <property type="entry name" value="(Trans)glycosidases"/>
    <property type="match status" value="1"/>
</dbReference>
<keyword evidence="5" id="KW-0326">Glycosidase</keyword>
<dbReference type="InterPro" id="IPR015882">
    <property type="entry name" value="HEX_bac_N"/>
</dbReference>
<keyword evidence="4" id="KW-0378">Hydrolase</keyword>
<feature type="domain" description="Glycoside hydrolase family 20 catalytic" evidence="6">
    <location>
        <begin position="81"/>
        <end position="398"/>
    </location>
</feature>
<dbReference type="Gene3D" id="3.30.379.10">
    <property type="entry name" value="Chitobiase/beta-hexosaminidase domain 2-like"/>
    <property type="match status" value="1"/>
</dbReference>
<dbReference type="Pfam" id="PF00728">
    <property type="entry name" value="Glyco_hydro_20"/>
    <property type="match status" value="1"/>
</dbReference>
<dbReference type="InterPro" id="IPR017853">
    <property type="entry name" value="GH"/>
</dbReference>
<proteinExistence type="inferred from homology"/>
<evidence type="ECO:0000256" key="3">
    <source>
        <dbReference type="ARBA" id="ARBA00012663"/>
    </source>
</evidence>
<evidence type="ECO:0000256" key="5">
    <source>
        <dbReference type="ARBA" id="ARBA00023295"/>
    </source>
</evidence>
<dbReference type="Pfam" id="PF02838">
    <property type="entry name" value="Glyco_hydro_20b"/>
    <property type="match status" value="1"/>
</dbReference>
<dbReference type="InterPro" id="IPR015883">
    <property type="entry name" value="Glyco_hydro_20_cat"/>
</dbReference>
<evidence type="ECO:0000313" key="9">
    <source>
        <dbReference type="Proteomes" id="UP001500888"/>
    </source>
</evidence>
<dbReference type="SUPFAM" id="SSF55545">
    <property type="entry name" value="beta-N-acetylhexosaminidase-like domain"/>
    <property type="match status" value="1"/>
</dbReference>
<dbReference type="CDD" id="cd06563">
    <property type="entry name" value="GH20_chitobiase-like"/>
    <property type="match status" value="1"/>
</dbReference>
<keyword evidence="9" id="KW-1185">Reference proteome</keyword>
<comment type="caution">
    <text evidence="8">The sequence shown here is derived from an EMBL/GenBank/DDBJ whole genome shotgun (WGS) entry which is preliminary data.</text>
</comment>
<reference evidence="9" key="1">
    <citation type="journal article" date="2019" name="Int. J. Syst. Evol. Microbiol.">
        <title>The Global Catalogue of Microorganisms (GCM) 10K type strain sequencing project: providing services to taxonomists for standard genome sequencing and annotation.</title>
        <authorList>
            <consortium name="The Broad Institute Genomics Platform"/>
            <consortium name="The Broad Institute Genome Sequencing Center for Infectious Disease"/>
            <person name="Wu L."/>
            <person name="Ma J."/>
        </authorList>
    </citation>
    <scope>NUCLEOTIDE SEQUENCE [LARGE SCALE GENOMIC DNA]</scope>
    <source>
        <strain evidence="9">JCM 16908</strain>
    </source>
</reference>
<dbReference type="PANTHER" id="PTHR22600:SF57">
    <property type="entry name" value="BETA-N-ACETYLHEXOSAMINIDASE"/>
    <property type="match status" value="1"/>
</dbReference>
<evidence type="ECO:0000259" key="6">
    <source>
        <dbReference type="Pfam" id="PF00728"/>
    </source>
</evidence>
<dbReference type="Gene3D" id="3.20.20.80">
    <property type="entry name" value="Glycosidases"/>
    <property type="match status" value="1"/>
</dbReference>